<protein>
    <recommendedName>
        <fullName evidence="1">Putative phage tail fibre C-terminal domain-containing protein</fullName>
    </recommendedName>
</protein>
<dbReference type="AlphaFoldDB" id="A0A486P6E2"/>
<name>A0A486P6E2_KLEPN</name>
<sequence length="955" mass="102751">MAQVPLPTPTDNEVPSTDIRDHLFAGAKLDEAMTSSQLTYIDRLGVEHITFAGFESKANDTIIAVGHSAAVSQSIVSASAQAAIQDINSTVTQTANDAAVVLSGLGYLPPAPFSSGLSVSSTRFTVTYNGNTYAAVADKVPFTTTSTFDGSQWRLLAGVMSGDVMTIVDAADTVVHVMPGPSGSPATDTARLQAALEKRGTILCLNPGTYYYSSTSTIRSNTRLVIGHGVAWEKDINSVWGPFLRNAAYSNSRYAVTSMTVSTSYSDPWKDNVSSSGLKAYLNIACPRHNFIAGDYVAFYGAVEFGFDGIMKVVSVTDGDNFVVEAHNLPKGTSATYDAWANGLFCFKADENISVEIYGRLDGKCTQLKASGEPSDTMKLYLMGMIFHGIMNGSLYINSIRRMRKYSALIANVRNFVVPFANIDNYSDGLHFMPPYVGVHIKTIAGAGGDDIFALTGGDFAHYEISRGHGYDITCDKLNPQNALCAVKITGNAPYRFWNINIGGITGLTQTDAIKAIWDTNLTYTAIGTLKIGLFDCAVQIGSGLKLTADEIDSVVIDEYVISQKSINGWDIAVGDSSRNNVAIKSLIVRNVRLKTPDVAVTRFLQLGRAAEVDYVDIHSGCLNISALGSGFIYSNGATDTLAANKTSRIKLSGKISAPSANYVVMFLNGMNDAIDVSGLDFEGFANLIRTSKTVAPWKKDHIDINARGLRAYDINRLFTLYAGKWKIGFSGEVLTPGALKLTPIFMGYNTTLHIDGYARVEGSSELMVTPSGSFTLVNSLVIPTAESMVAGDVAPVIHSYDKRNLLPLAFATAPQAGEELTNAVSGQKENRLKYGHFGWVPESDWRNYQVAGDATAAVYRPLFDRGNVWHVNGIKQNITIAQSSSNWSVLKPGARVAVMVTQDSIGGHTVAFDPANFTFGYTPATEAPAGTTSVYEFVYQGGGKFYSMIPNVWA</sequence>
<reference evidence="2" key="1">
    <citation type="submission" date="2019-03" db="EMBL/GenBank/DDBJ databases">
        <authorList>
            <consortium name="Pathogen Informatics"/>
        </authorList>
    </citation>
    <scope>NUCLEOTIDE SEQUENCE</scope>
    <source>
        <strain evidence="2">5012STDY7626445</strain>
    </source>
</reference>
<proteinExistence type="predicted"/>
<organism evidence="2">
    <name type="scientific">Klebsiella pneumoniae</name>
    <dbReference type="NCBI Taxonomy" id="573"/>
    <lineage>
        <taxon>Bacteria</taxon>
        <taxon>Pseudomonadati</taxon>
        <taxon>Pseudomonadota</taxon>
        <taxon>Gammaproteobacteria</taxon>
        <taxon>Enterobacterales</taxon>
        <taxon>Enterobacteriaceae</taxon>
        <taxon>Klebsiella/Raoultella group</taxon>
        <taxon>Klebsiella</taxon>
        <taxon>Klebsiella pneumoniae complex</taxon>
    </lineage>
</organism>
<feature type="domain" description="Putative phage tail fibre C-terminal" evidence="1">
    <location>
        <begin position="868"/>
        <end position="944"/>
    </location>
</feature>
<dbReference type="InterPro" id="IPR058970">
    <property type="entry name" value="Phage_phiTE_241_C"/>
</dbReference>
<accession>A0A486P6E2</accession>
<dbReference type="Pfam" id="PF26209">
    <property type="entry name" value="Phage_phiTE_241_C"/>
    <property type="match status" value="1"/>
</dbReference>
<dbReference type="EMBL" id="CAAHCR010000003">
    <property type="protein sequence ID" value="VGL69639.1"/>
    <property type="molecule type" value="Genomic_DNA"/>
</dbReference>
<evidence type="ECO:0000313" key="2">
    <source>
        <dbReference type="EMBL" id="VGL69639.1"/>
    </source>
</evidence>
<gene>
    <name evidence="2" type="ORF">SAMEA4873647_02928</name>
</gene>
<dbReference type="InterPro" id="IPR023366">
    <property type="entry name" value="ATP_synth_asu-like_sf"/>
</dbReference>
<evidence type="ECO:0000259" key="1">
    <source>
        <dbReference type="Pfam" id="PF26209"/>
    </source>
</evidence>
<dbReference type="Gene3D" id="2.40.30.20">
    <property type="match status" value="1"/>
</dbReference>